<comment type="caution">
    <text evidence="2">The sequence shown here is derived from an EMBL/GenBank/DDBJ whole genome shotgun (WGS) entry which is preliminary data.</text>
</comment>
<dbReference type="AlphaFoldDB" id="A0A835YWP0"/>
<proteinExistence type="predicted"/>
<accession>A0A835YWP0</accession>
<name>A0A835YWP0_9STRA</name>
<feature type="region of interest" description="Disordered" evidence="1">
    <location>
        <begin position="22"/>
        <end position="62"/>
    </location>
</feature>
<evidence type="ECO:0000313" key="2">
    <source>
        <dbReference type="EMBL" id="KAG5182790.1"/>
    </source>
</evidence>
<evidence type="ECO:0000256" key="1">
    <source>
        <dbReference type="SAM" id="MobiDB-lite"/>
    </source>
</evidence>
<evidence type="ECO:0000313" key="3">
    <source>
        <dbReference type="Proteomes" id="UP000664859"/>
    </source>
</evidence>
<sequence length="125" mass="14040">MSPAAERDARRKQQLREAQQRYYRTREQKRQLPVSEFELQHQRGQRTQPGGEQHGHRNRVCNSNLPHRVCPIQAAANGGNQGLVVFNRDRSGGTNMGMRGVCAVCGVEDIIPGYPWMGPEGDGDE</sequence>
<keyword evidence="3" id="KW-1185">Reference proteome</keyword>
<dbReference type="EMBL" id="JAFCMP010000224">
    <property type="protein sequence ID" value="KAG5182790.1"/>
    <property type="molecule type" value="Genomic_DNA"/>
</dbReference>
<organism evidence="2 3">
    <name type="scientific">Tribonema minus</name>
    <dbReference type="NCBI Taxonomy" id="303371"/>
    <lineage>
        <taxon>Eukaryota</taxon>
        <taxon>Sar</taxon>
        <taxon>Stramenopiles</taxon>
        <taxon>Ochrophyta</taxon>
        <taxon>PX clade</taxon>
        <taxon>Xanthophyceae</taxon>
        <taxon>Tribonematales</taxon>
        <taxon>Tribonemataceae</taxon>
        <taxon>Tribonema</taxon>
    </lineage>
</organism>
<dbReference type="Proteomes" id="UP000664859">
    <property type="component" value="Unassembled WGS sequence"/>
</dbReference>
<reference evidence="2" key="1">
    <citation type="submission" date="2021-02" db="EMBL/GenBank/DDBJ databases">
        <title>First Annotated Genome of the Yellow-green Alga Tribonema minus.</title>
        <authorList>
            <person name="Mahan K.M."/>
        </authorList>
    </citation>
    <scope>NUCLEOTIDE SEQUENCE</scope>
    <source>
        <strain evidence="2">UTEX B ZZ1240</strain>
    </source>
</reference>
<protein>
    <submittedName>
        <fullName evidence="2">Uncharacterized protein</fullName>
    </submittedName>
</protein>
<gene>
    <name evidence="2" type="ORF">JKP88DRAFT_245403</name>
</gene>